<name>A0A084WHH6_ANOSI</name>
<dbReference type="EMBL" id="KE525347">
    <property type="protein sequence ID" value="KFB49670.1"/>
    <property type="molecule type" value="Genomic_DNA"/>
</dbReference>
<evidence type="ECO:0000313" key="2">
    <source>
        <dbReference type="EnsemblMetazoa" id="ASIC017859-PA"/>
    </source>
</evidence>
<evidence type="ECO:0000313" key="1">
    <source>
        <dbReference type="EMBL" id="KFB49670.1"/>
    </source>
</evidence>
<proteinExistence type="predicted"/>
<keyword evidence="3" id="KW-1185">Reference proteome</keyword>
<dbReference type="VEuPathDB" id="VectorBase:ASIC017859"/>
<sequence>MPSNTKNSLLKVSEKKGNLVHRCPHGVARSHGRWIGAKDLGSCSFCRCRCRWMRINLEHEQTDIKNPAEQAPACLVSIMMVSMMMHTALRIRDSDRRRASGEADVQWECKVSLIAGKVDVGVQN</sequence>
<accession>A0A084WHH6</accession>
<dbReference type="EMBL" id="ATLV01023822">
    <property type="status" value="NOT_ANNOTATED_CDS"/>
    <property type="molecule type" value="Genomic_DNA"/>
</dbReference>
<dbReference type="Proteomes" id="UP000030765">
    <property type="component" value="Unassembled WGS sequence"/>
</dbReference>
<dbReference type="AlphaFoldDB" id="A0A084WHH6"/>
<protein>
    <submittedName>
        <fullName evidence="1 2">Zinc finger, C2H2 type family protein</fullName>
    </submittedName>
</protein>
<reference evidence="1 3" key="1">
    <citation type="journal article" date="2014" name="BMC Genomics">
        <title>Genome sequence of Anopheles sinensis provides insight into genetics basis of mosquito competence for malaria parasites.</title>
        <authorList>
            <person name="Zhou D."/>
            <person name="Zhang D."/>
            <person name="Ding G."/>
            <person name="Shi L."/>
            <person name="Hou Q."/>
            <person name="Ye Y."/>
            <person name="Xu Y."/>
            <person name="Zhou H."/>
            <person name="Xiong C."/>
            <person name="Li S."/>
            <person name="Yu J."/>
            <person name="Hong S."/>
            <person name="Yu X."/>
            <person name="Zou P."/>
            <person name="Chen C."/>
            <person name="Chang X."/>
            <person name="Wang W."/>
            <person name="Lv Y."/>
            <person name="Sun Y."/>
            <person name="Ma L."/>
            <person name="Shen B."/>
            <person name="Zhu C."/>
        </authorList>
    </citation>
    <scope>NUCLEOTIDE SEQUENCE [LARGE SCALE GENOMIC DNA]</scope>
</reference>
<dbReference type="EnsemblMetazoa" id="ASIC017859-RA">
    <property type="protein sequence ID" value="ASIC017859-PA"/>
    <property type="gene ID" value="ASIC017859"/>
</dbReference>
<organism evidence="1">
    <name type="scientific">Anopheles sinensis</name>
    <name type="common">Mosquito</name>
    <dbReference type="NCBI Taxonomy" id="74873"/>
    <lineage>
        <taxon>Eukaryota</taxon>
        <taxon>Metazoa</taxon>
        <taxon>Ecdysozoa</taxon>
        <taxon>Arthropoda</taxon>
        <taxon>Hexapoda</taxon>
        <taxon>Insecta</taxon>
        <taxon>Pterygota</taxon>
        <taxon>Neoptera</taxon>
        <taxon>Endopterygota</taxon>
        <taxon>Diptera</taxon>
        <taxon>Nematocera</taxon>
        <taxon>Culicoidea</taxon>
        <taxon>Culicidae</taxon>
        <taxon>Anophelinae</taxon>
        <taxon>Anopheles</taxon>
    </lineage>
</organism>
<gene>
    <name evidence="1" type="ORF">ZHAS_00017859</name>
</gene>
<reference evidence="2" key="2">
    <citation type="submission" date="2020-05" db="UniProtKB">
        <authorList>
            <consortium name="EnsemblMetazoa"/>
        </authorList>
    </citation>
    <scope>IDENTIFICATION</scope>
</reference>
<evidence type="ECO:0000313" key="3">
    <source>
        <dbReference type="Proteomes" id="UP000030765"/>
    </source>
</evidence>